<dbReference type="NCBIfam" id="NF033484">
    <property type="entry name" value="Stp1_PP2C_phos"/>
    <property type="match status" value="1"/>
</dbReference>
<dbReference type="CDD" id="cd00143">
    <property type="entry name" value="PP2Cc"/>
    <property type="match status" value="1"/>
</dbReference>
<dbReference type="AlphaFoldDB" id="A0A7W8H9N6"/>
<dbReference type="Proteomes" id="UP000543642">
    <property type="component" value="Unassembled WGS sequence"/>
</dbReference>
<dbReference type="Gene3D" id="3.60.40.10">
    <property type="entry name" value="PPM-type phosphatase domain"/>
    <property type="match status" value="1"/>
</dbReference>
<protein>
    <submittedName>
        <fullName evidence="2">Protein phosphatase</fullName>
        <ecNumber evidence="2">3.1.3.16</ecNumber>
    </submittedName>
</protein>
<keyword evidence="3" id="KW-1185">Reference proteome</keyword>
<dbReference type="InterPro" id="IPR015655">
    <property type="entry name" value="PP2C"/>
</dbReference>
<comment type="caution">
    <text evidence="2">The sequence shown here is derived from an EMBL/GenBank/DDBJ whole genome shotgun (WGS) entry which is preliminary data.</text>
</comment>
<evidence type="ECO:0000313" key="3">
    <source>
        <dbReference type="Proteomes" id="UP000543642"/>
    </source>
</evidence>
<dbReference type="RefSeq" id="WP_183773065.1">
    <property type="nucleotide sequence ID" value="NZ_CAWVEG010000178.1"/>
</dbReference>
<reference evidence="2 3" key="1">
    <citation type="submission" date="2020-08" db="EMBL/GenBank/DDBJ databases">
        <title>Genomic Encyclopedia of Type Strains, Phase IV (KMG-IV): sequencing the most valuable type-strain genomes for metagenomic binning, comparative biology and taxonomic classification.</title>
        <authorList>
            <person name="Goeker M."/>
        </authorList>
    </citation>
    <scope>NUCLEOTIDE SEQUENCE [LARGE SCALE GENOMIC DNA]</scope>
    <source>
        <strain evidence="2 3">DSM 106146</strain>
    </source>
</reference>
<dbReference type="EMBL" id="JACHFW010000005">
    <property type="protein sequence ID" value="MBB5264464.1"/>
    <property type="molecule type" value="Genomic_DNA"/>
</dbReference>
<dbReference type="SMART" id="SM00332">
    <property type="entry name" value="PP2Cc"/>
    <property type="match status" value="1"/>
</dbReference>
<dbReference type="InterPro" id="IPR001932">
    <property type="entry name" value="PPM-type_phosphatase-like_dom"/>
</dbReference>
<dbReference type="GO" id="GO:0004722">
    <property type="term" value="F:protein serine/threonine phosphatase activity"/>
    <property type="evidence" value="ECO:0007669"/>
    <property type="project" value="UniProtKB-EC"/>
</dbReference>
<accession>A0A7W8H9N6</accession>
<feature type="domain" description="PPM-type phosphatase" evidence="1">
    <location>
        <begin position="1"/>
        <end position="238"/>
    </location>
</feature>
<dbReference type="PROSITE" id="PS51746">
    <property type="entry name" value="PPM_2"/>
    <property type="match status" value="1"/>
</dbReference>
<dbReference type="InterPro" id="IPR036457">
    <property type="entry name" value="PPM-type-like_dom_sf"/>
</dbReference>
<evidence type="ECO:0000313" key="2">
    <source>
        <dbReference type="EMBL" id="MBB5264464.1"/>
    </source>
</evidence>
<dbReference type="PANTHER" id="PTHR47992">
    <property type="entry name" value="PROTEIN PHOSPHATASE"/>
    <property type="match status" value="1"/>
</dbReference>
<sequence length="244" mass="27091">MRVFGRSDIGSVRKMNQDFMYFSKEPVGQLPNLFIVADGMGGHKAGDYASRMSVENFIDYMMKAPPDTPIRVVDDGIHYINELVLEKARQHSELSGMGTTFVAAFIMDQTLYVANVGDSRLYLVDSEIHQVTEDHSYVGAMVRAGEITTDEARHHPDKNIITRAIGASWDIRVDFFEVDLQPGDRILMCSDGLSNMVDDPGLLEIITNTPMEKVTDALIDEAKANGGLDNITAIVIDPFNEEVD</sequence>
<gene>
    <name evidence="2" type="ORF">HNP82_001591</name>
</gene>
<organism evidence="2 3">
    <name type="scientific">Catenibacillus scindens</name>
    <dbReference type="NCBI Taxonomy" id="673271"/>
    <lineage>
        <taxon>Bacteria</taxon>
        <taxon>Bacillati</taxon>
        <taxon>Bacillota</taxon>
        <taxon>Clostridia</taxon>
        <taxon>Lachnospirales</taxon>
        <taxon>Lachnospiraceae</taxon>
        <taxon>Catenibacillus</taxon>
    </lineage>
</organism>
<dbReference type="Pfam" id="PF13672">
    <property type="entry name" value="PP2C_2"/>
    <property type="match status" value="1"/>
</dbReference>
<name>A0A7W8H9N6_9FIRM</name>
<proteinExistence type="predicted"/>
<keyword evidence="2" id="KW-0378">Hydrolase</keyword>
<evidence type="ECO:0000259" key="1">
    <source>
        <dbReference type="PROSITE" id="PS51746"/>
    </source>
</evidence>
<dbReference type="EC" id="3.1.3.16" evidence="2"/>
<dbReference type="SMART" id="SM00331">
    <property type="entry name" value="PP2C_SIG"/>
    <property type="match status" value="1"/>
</dbReference>
<dbReference type="SUPFAM" id="SSF81606">
    <property type="entry name" value="PP2C-like"/>
    <property type="match status" value="1"/>
</dbReference>